<name>A0A6A5HTQ9_CAERE</name>
<dbReference type="Proteomes" id="UP000483820">
    <property type="component" value="Chromosome I"/>
</dbReference>
<organism evidence="3 4">
    <name type="scientific">Caenorhabditis remanei</name>
    <name type="common">Caenorhabditis vulgaris</name>
    <dbReference type="NCBI Taxonomy" id="31234"/>
    <lineage>
        <taxon>Eukaryota</taxon>
        <taxon>Metazoa</taxon>
        <taxon>Ecdysozoa</taxon>
        <taxon>Nematoda</taxon>
        <taxon>Chromadorea</taxon>
        <taxon>Rhabditida</taxon>
        <taxon>Rhabditina</taxon>
        <taxon>Rhabditomorpha</taxon>
        <taxon>Rhabditoidea</taxon>
        <taxon>Rhabditidae</taxon>
        <taxon>Peloderinae</taxon>
        <taxon>Caenorhabditis</taxon>
    </lineage>
</organism>
<dbReference type="RefSeq" id="XP_003097714.2">
    <property type="nucleotide sequence ID" value="XM_003097666.2"/>
</dbReference>
<dbReference type="AlphaFoldDB" id="A0A6A5HTQ9"/>
<protein>
    <submittedName>
        <fullName evidence="3">Uncharacterized protein</fullName>
    </submittedName>
</protein>
<dbReference type="CTD" id="9826893"/>
<evidence type="ECO:0000313" key="3">
    <source>
        <dbReference type="EMBL" id="KAF1769717.1"/>
    </source>
</evidence>
<proteinExistence type="predicted"/>
<feature type="compositionally biased region" description="Polar residues" evidence="1">
    <location>
        <begin position="74"/>
        <end position="87"/>
    </location>
</feature>
<dbReference type="GeneID" id="9826893"/>
<comment type="caution">
    <text evidence="3">The sequence shown here is derived from an EMBL/GenBank/DDBJ whole genome shotgun (WGS) entry which is preliminary data.</text>
</comment>
<dbReference type="KEGG" id="crq:GCK72_001534"/>
<keyword evidence="2" id="KW-1133">Transmembrane helix</keyword>
<keyword evidence="2" id="KW-0472">Membrane</keyword>
<evidence type="ECO:0000256" key="1">
    <source>
        <dbReference type="SAM" id="MobiDB-lite"/>
    </source>
</evidence>
<sequence length="131" mass="14466">MGGGSALLINSNRRGGSGGSEFGCTGWFCDILDGAMMLLVIMIIATAFIGCLKSCFNRKRKYPDQEIEPKRISEQPQNLGHQESSEAPPTHLPVVIVMENPPDYEENEESLYLPPSYCTLRFDQNAQGVQI</sequence>
<feature type="transmembrane region" description="Helical" evidence="2">
    <location>
        <begin position="35"/>
        <end position="52"/>
    </location>
</feature>
<feature type="region of interest" description="Disordered" evidence="1">
    <location>
        <begin position="66"/>
        <end position="92"/>
    </location>
</feature>
<gene>
    <name evidence="3" type="ORF">GCK72_001534</name>
</gene>
<accession>A0A6A5HTQ9</accession>
<reference evidence="3 4" key="1">
    <citation type="submission" date="2019-12" db="EMBL/GenBank/DDBJ databases">
        <title>Chromosome-level assembly of the Caenorhabditis remanei genome.</title>
        <authorList>
            <person name="Teterina A.A."/>
            <person name="Willis J.H."/>
            <person name="Phillips P.C."/>
        </authorList>
    </citation>
    <scope>NUCLEOTIDE SEQUENCE [LARGE SCALE GENOMIC DNA]</scope>
    <source>
        <strain evidence="3 4">PX506</strain>
        <tissue evidence="3">Whole organism</tissue>
    </source>
</reference>
<evidence type="ECO:0000313" key="4">
    <source>
        <dbReference type="Proteomes" id="UP000483820"/>
    </source>
</evidence>
<keyword evidence="2" id="KW-0812">Transmembrane</keyword>
<dbReference type="EMBL" id="WUAV01000001">
    <property type="protein sequence ID" value="KAF1769717.1"/>
    <property type="molecule type" value="Genomic_DNA"/>
</dbReference>
<evidence type="ECO:0000256" key="2">
    <source>
        <dbReference type="SAM" id="Phobius"/>
    </source>
</evidence>